<dbReference type="Pfam" id="PF00245">
    <property type="entry name" value="Alk_phosphatase"/>
    <property type="match status" value="1"/>
</dbReference>
<feature type="chain" id="PRO_5046769641" description="Alkaline phosphatase" evidence="13">
    <location>
        <begin position="20"/>
        <end position="459"/>
    </location>
</feature>
<evidence type="ECO:0000256" key="4">
    <source>
        <dbReference type="ARBA" id="ARBA00012647"/>
    </source>
</evidence>
<comment type="similarity">
    <text evidence="3 10">Belongs to the alkaline phosphatase family.</text>
</comment>
<feature type="compositionally biased region" description="Polar residues" evidence="12">
    <location>
        <begin position="433"/>
        <end position="449"/>
    </location>
</feature>
<dbReference type="InterPro" id="IPR018299">
    <property type="entry name" value="Alkaline_phosphatase_AS"/>
</dbReference>
<protein>
    <recommendedName>
        <fullName evidence="4 11">Alkaline phosphatase</fullName>
        <ecNumber evidence="4 11">3.1.3.1</ecNumber>
    </recommendedName>
</protein>
<evidence type="ECO:0000256" key="7">
    <source>
        <dbReference type="ARBA" id="ARBA00022801"/>
    </source>
</evidence>
<evidence type="ECO:0000256" key="3">
    <source>
        <dbReference type="ARBA" id="ARBA00005984"/>
    </source>
</evidence>
<evidence type="ECO:0000256" key="1">
    <source>
        <dbReference type="ARBA" id="ARBA00001946"/>
    </source>
</evidence>
<evidence type="ECO:0000256" key="5">
    <source>
        <dbReference type="ARBA" id="ARBA00022553"/>
    </source>
</evidence>
<organism evidence="14 15">
    <name type="scientific">Priapulus caudatus</name>
    <name type="common">Priapulid worm</name>
    <dbReference type="NCBI Taxonomy" id="37621"/>
    <lineage>
        <taxon>Eukaryota</taxon>
        <taxon>Metazoa</taxon>
        <taxon>Ecdysozoa</taxon>
        <taxon>Scalidophora</taxon>
        <taxon>Priapulida</taxon>
        <taxon>Priapulimorpha</taxon>
        <taxon>Priapulimorphida</taxon>
        <taxon>Priapulidae</taxon>
        <taxon>Priapulus</taxon>
    </lineage>
</organism>
<proteinExistence type="inferred from homology"/>
<keyword evidence="13" id="KW-0732">Signal</keyword>
<dbReference type="EC" id="3.1.3.1" evidence="4 11"/>
<evidence type="ECO:0000256" key="2">
    <source>
        <dbReference type="ARBA" id="ARBA00001947"/>
    </source>
</evidence>
<dbReference type="SMART" id="SM00098">
    <property type="entry name" value="alkPPc"/>
    <property type="match status" value="1"/>
</dbReference>
<evidence type="ECO:0000256" key="11">
    <source>
        <dbReference type="RuleBase" id="RU003947"/>
    </source>
</evidence>
<evidence type="ECO:0000313" key="15">
    <source>
        <dbReference type="RefSeq" id="XP_014663549.1"/>
    </source>
</evidence>
<reference evidence="15" key="1">
    <citation type="submission" date="2025-08" db="UniProtKB">
        <authorList>
            <consortium name="RefSeq"/>
        </authorList>
    </citation>
    <scope>IDENTIFICATION</scope>
</reference>
<keyword evidence="7 11" id="KW-0378">Hydrolase</keyword>
<gene>
    <name evidence="15" type="primary">LOC106806197</name>
</gene>
<evidence type="ECO:0000256" key="8">
    <source>
        <dbReference type="ARBA" id="ARBA00022833"/>
    </source>
</evidence>
<dbReference type="Gene3D" id="3.40.720.10">
    <property type="entry name" value="Alkaline Phosphatase, subunit A"/>
    <property type="match status" value="1"/>
</dbReference>
<keyword evidence="5" id="KW-0597">Phosphoprotein</keyword>
<dbReference type="CDD" id="cd16012">
    <property type="entry name" value="ALP"/>
    <property type="match status" value="1"/>
</dbReference>
<dbReference type="RefSeq" id="XP_014663549.1">
    <property type="nucleotide sequence ID" value="XM_014808063.1"/>
</dbReference>
<dbReference type="GeneID" id="106806197"/>
<dbReference type="PROSITE" id="PS00123">
    <property type="entry name" value="ALKALINE_PHOSPHATASE"/>
    <property type="match status" value="1"/>
</dbReference>
<evidence type="ECO:0000256" key="10">
    <source>
        <dbReference type="RuleBase" id="RU003946"/>
    </source>
</evidence>
<comment type="cofactor">
    <cofactor evidence="1">
        <name>Mg(2+)</name>
        <dbReference type="ChEBI" id="CHEBI:18420"/>
    </cofactor>
</comment>
<keyword evidence="14" id="KW-1185">Reference proteome</keyword>
<feature type="signal peptide" evidence="13">
    <location>
        <begin position="1"/>
        <end position="19"/>
    </location>
</feature>
<dbReference type="InterPro" id="IPR001952">
    <property type="entry name" value="Alkaline_phosphatase"/>
</dbReference>
<keyword evidence="6" id="KW-0479">Metal-binding</keyword>
<dbReference type="PANTHER" id="PTHR11596">
    <property type="entry name" value="ALKALINE PHOSPHATASE"/>
    <property type="match status" value="1"/>
</dbReference>
<name>A0ABM1DUC8_PRICU</name>
<evidence type="ECO:0000256" key="9">
    <source>
        <dbReference type="ARBA" id="ARBA00022842"/>
    </source>
</evidence>
<dbReference type="Proteomes" id="UP000695022">
    <property type="component" value="Unplaced"/>
</dbReference>
<evidence type="ECO:0000256" key="6">
    <source>
        <dbReference type="ARBA" id="ARBA00022723"/>
    </source>
</evidence>
<sequence>MIQLFRLTLCLTSFWLAFAQDAPPYTKMNYDRAAWNRYGQEYLDKMIEFEPNTNVAKNMILFIGDGMGLPSVTAGRIYKGQRKGKAGEDEKLDWENFPFTALSKTYNWDRQIADSAGSATAYLSGVKANYYTIGVDGSAVLKRCDTVERSKVDSILKWAQDEGKSVGFVTTARATHASPGPLYAHAAYRYWENDAEMMKGVDDDASSCKDIARQLVEDDPGRKIQVILAGGRSNFRSQSIADEEYPDKRGNRLDRRNLIEDWLSQKEDLPSRAKYVWNKKGLDQVSSASTDYLLGLFEPSHMLYELNADPQREPTLEAMAAKAIEILSKNPKGYFLFVESSNLDLAHHEGFAKHALMGVLALDDAVTRARKMTSDSDTLIVVTADHSHAFGFYGYPERGSDIFKFTDKVSDVDFMPYQTIIYSNGPGWKHDPNTSSGRPNLTETDTNVPSACGPSRICS</sequence>
<dbReference type="PANTHER" id="PTHR11596:SF5">
    <property type="entry name" value="ALKALINE PHOSPHATASE"/>
    <property type="match status" value="1"/>
</dbReference>
<dbReference type="SUPFAM" id="SSF53649">
    <property type="entry name" value="Alkaline phosphatase-like"/>
    <property type="match status" value="1"/>
</dbReference>
<keyword evidence="8 11" id="KW-0862">Zinc</keyword>
<feature type="region of interest" description="Disordered" evidence="12">
    <location>
        <begin position="428"/>
        <end position="459"/>
    </location>
</feature>
<accession>A0ABM1DUC8</accession>
<dbReference type="InterPro" id="IPR017850">
    <property type="entry name" value="Alkaline_phosphatase_core_sf"/>
</dbReference>
<comment type="catalytic activity">
    <reaction evidence="11">
        <text>a phosphate monoester + H2O = an alcohol + phosphate</text>
        <dbReference type="Rhea" id="RHEA:15017"/>
        <dbReference type="ChEBI" id="CHEBI:15377"/>
        <dbReference type="ChEBI" id="CHEBI:30879"/>
        <dbReference type="ChEBI" id="CHEBI:43474"/>
        <dbReference type="ChEBI" id="CHEBI:67140"/>
        <dbReference type="EC" id="3.1.3.1"/>
    </reaction>
</comment>
<keyword evidence="9 11" id="KW-0460">Magnesium</keyword>
<dbReference type="PRINTS" id="PR00113">
    <property type="entry name" value="ALKPHPHTASE"/>
</dbReference>
<comment type="cofactor">
    <cofactor evidence="2">
        <name>Zn(2+)</name>
        <dbReference type="ChEBI" id="CHEBI:29105"/>
    </cofactor>
</comment>
<evidence type="ECO:0000313" key="14">
    <source>
        <dbReference type="Proteomes" id="UP000695022"/>
    </source>
</evidence>
<evidence type="ECO:0000256" key="12">
    <source>
        <dbReference type="SAM" id="MobiDB-lite"/>
    </source>
</evidence>
<evidence type="ECO:0000256" key="13">
    <source>
        <dbReference type="SAM" id="SignalP"/>
    </source>
</evidence>